<dbReference type="AlphaFoldDB" id="A0A2Z2HHW1"/>
<dbReference type="InterPro" id="IPR000537">
    <property type="entry name" value="UbiA_prenyltransferase"/>
</dbReference>
<organism evidence="6 7">
    <name type="scientific">Candidatus Nitrosomarinus catalinensis</name>
    <dbReference type="NCBI Taxonomy" id="1898749"/>
    <lineage>
        <taxon>Archaea</taxon>
        <taxon>Nitrososphaerota</taxon>
        <taxon>Nitrososphaeria</taxon>
        <taxon>Nitrosopumilales</taxon>
        <taxon>Nitrosopumilaceae</taxon>
        <taxon>Candidatus Nitrosomarinus</taxon>
    </lineage>
</organism>
<dbReference type="RefSeq" id="WP_152023794.1">
    <property type="nucleotide sequence ID" value="NZ_CP021324.1"/>
</dbReference>
<evidence type="ECO:0000256" key="1">
    <source>
        <dbReference type="ARBA" id="ARBA00004651"/>
    </source>
</evidence>
<protein>
    <submittedName>
        <fullName evidence="6">Digeranylgeranylglyceryl phosphate synthase</fullName>
        <ecNumber evidence="6">2.5.1.42</ecNumber>
    </submittedName>
</protein>
<feature type="transmembrane region" description="Helical" evidence="5">
    <location>
        <begin position="37"/>
        <end position="61"/>
    </location>
</feature>
<dbReference type="KEGG" id="nct:NMSP_0166"/>
<feature type="transmembrane region" description="Helical" evidence="5">
    <location>
        <begin position="187"/>
        <end position="205"/>
    </location>
</feature>
<dbReference type="OrthoDB" id="11851at2157"/>
<dbReference type="EC" id="2.5.1.42" evidence="6"/>
<keyword evidence="2 5" id="KW-0812">Transmembrane</keyword>
<dbReference type="GeneID" id="32900667"/>
<evidence type="ECO:0000256" key="2">
    <source>
        <dbReference type="ARBA" id="ARBA00022692"/>
    </source>
</evidence>
<dbReference type="Pfam" id="PF01040">
    <property type="entry name" value="UbiA"/>
    <property type="match status" value="1"/>
</dbReference>
<reference evidence="6 7" key="1">
    <citation type="journal article" date="2017" name="Environ. Microbiol.">
        <title>Genome and epigenome of a novel marine Thaumarchaeota strain suggest viral infection, phosphorothioation DNA modification and multiple restriction systems.</title>
        <authorList>
            <person name="Ahlgren N.A."/>
            <person name="Chen Y."/>
            <person name="Needham D.M."/>
            <person name="Parada A.E."/>
            <person name="Sachdeva R."/>
            <person name="Trinh V."/>
            <person name="Chen T."/>
            <person name="Fuhrman J.A."/>
        </authorList>
    </citation>
    <scope>NUCLEOTIDE SEQUENCE [LARGE SCALE GENOMIC DNA]</scope>
    <source>
        <strain evidence="6 7">SPOT01</strain>
    </source>
</reference>
<sequence length="279" mass="31838">MFKEYLQLIRLPGIFTAFSNVLVGYFFSFTFNSEIFLLPYLLTTSGMLFCSGMIFNDYFDYDLDKKERSLRPLASGKISKKNALLIGFIFLIMANISASFLGFDSLIISLILTCAILFYNFKLKSISFLGIINLSIIRMLNILLGFSIIGISFQYIQYLIPLGIFVFGISILAKNEVKSNQIIYKKLNKIMIITTIACVSIFVVNNFQFESLLFLGLFSSLSLYSLFFKKIQNQITFQLLLIILLDSIIISFFVPLQFPIFVSLLILPAYAISKKLYLT</sequence>
<keyword evidence="7" id="KW-1185">Reference proteome</keyword>
<dbReference type="GO" id="GO:0005886">
    <property type="term" value="C:plasma membrane"/>
    <property type="evidence" value="ECO:0007669"/>
    <property type="project" value="UniProtKB-SubCell"/>
</dbReference>
<feature type="transmembrane region" description="Helical" evidence="5">
    <location>
        <begin position="12"/>
        <end position="31"/>
    </location>
</feature>
<name>A0A2Z2HHW1_9ARCH</name>
<keyword evidence="4 5" id="KW-0472">Membrane</keyword>
<feature type="transmembrane region" description="Helical" evidence="5">
    <location>
        <begin position="155"/>
        <end position="175"/>
    </location>
</feature>
<proteinExistence type="predicted"/>
<dbReference type="InterPro" id="IPR044878">
    <property type="entry name" value="UbiA_sf"/>
</dbReference>
<dbReference type="CDD" id="cd13964">
    <property type="entry name" value="PT_UbiA_1"/>
    <property type="match status" value="1"/>
</dbReference>
<dbReference type="Proteomes" id="UP000249949">
    <property type="component" value="Chromosome"/>
</dbReference>
<dbReference type="GO" id="GO:0047295">
    <property type="term" value="F:geranylgeranylglycerol-phosphate geranylgeranyltransferase activity"/>
    <property type="evidence" value="ECO:0007669"/>
    <property type="project" value="UniProtKB-EC"/>
</dbReference>
<comment type="subcellular location">
    <subcellularLocation>
        <location evidence="1">Cell membrane</location>
        <topology evidence="1">Multi-pass membrane protein</topology>
    </subcellularLocation>
</comment>
<dbReference type="EMBL" id="CP021324">
    <property type="protein sequence ID" value="ARS63798.1"/>
    <property type="molecule type" value="Genomic_DNA"/>
</dbReference>
<feature type="transmembrane region" description="Helical" evidence="5">
    <location>
        <begin position="235"/>
        <end position="254"/>
    </location>
</feature>
<keyword evidence="3 5" id="KW-1133">Transmembrane helix</keyword>
<evidence type="ECO:0000313" key="7">
    <source>
        <dbReference type="Proteomes" id="UP000249949"/>
    </source>
</evidence>
<evidence type="ECO:0000256" key="3">
    <source>
        <dbReference type="ARBA" id="ARBA00022989"/>
    </source>
</evidence>
<feature type="transmembrane region" description="Helical" evidence="5">
    <location>
        <begin position="128"/>
        <end position="149"/>
    </location>
</feature>
<accession>A0A2Z2HHW1</accession>
<feature type="transmembrane region" description="Helical" evidence="5">
    <location>
        <begin position="106"/>
        <end position="121"/>
    </location>
</feature>
<evidence type="ECO:0000256" key="5">
    <source>
        <dbReference type="SAM" id="Phobius"/>
    </source>
</evidence>
<dbReference type="Gene3D" id="1.10.357.140">
    <property type="entry name" value="UbiA prenyltransferase"/>
    <property type="match status" value="1"/>
</dbReference>
<feature type="transmembrane region" description="Helical" evidence="5">
    <location>
        <begin position="211"/>
        <end position="228"/>
    </location>
</feature>
<evidence type="ECO:0000256" key="4">
    <source>
        <dbReference type="ARBA" id="ARBA00023136"/>
    </source>
</evidence>
<gene>
    <name evidence="6" type="ORF">NMSP_0166</name>
</gene>
<evidence type="ECO:0000313" key="6">
    <source>
        <dbReference type="EMBL" id="ARS63798.1"/>
    </source>
</evidence>
<keyword evidence="6" id="KW-0808">Transferase</keyword>